<sequence length="398" mass="43720">MKREMLFVACLIAVCTAAYAGNDNPLPDWAFGGFARPEGVNPLITPKPESVFHCPMKSADVKWELADTFNPAAVVKDGSIFVLYRAEDNPAAGIGGRTSRIGLVESADGLHIDKREPLPVMYPDTTQVSRTYEWDGGCEDPRVVAAVVDGKTLYVMTYTSWNHDKPRLSIATSRDLRTWKKHGPAFLHALDGRYADFACKSGSILTEVRNGRQVAAKVSVGGKMKYLMYWGEQWVCAATSDNLVDWTPYTDADGNLIKLAEPRKGYFDSMLTECGPPAVLTSKGIVLFYNGKNAGGKAGDTDYPSNTYAAGQMLFDKDEPLKYLDRLDKPFFRPMTDFEKSGQYAAGTVFIEGLVYHRSKWFLYYGCADSMVGVAVYDPASRSGFGDPVKGVTSGISE</sequence>
<dbReference type="InterPro" id="IPR023296">
    <property type="entry name" value="Glyco_hydro_beta-prop_sf"/>
</dbReference>
<feature type="chain" id="PRO_5043880079" evidence="4">
    <location>
        <begin position="21"/>
        <end position="398"/>
    </location>
</feature>
<accession>A0AAW7JP96</accession>
<dbReference type="PIRSF" id="PIRSF016202">
    <property type="entry name" value="PH1107"/>
    <property type="match status" value="1"/>
</dbReference>
<dbReference type="GO" id="GO:0016757">
    <property type="term" value="F:glycosyltransferase activity"/>
    <property type="evidence" value="ECO:0007669"/>
    <property type="project" value="UniProtKB-KW"/>
</dbReference>
<dbReference type="EMBL" id="JAUEIF010000004">
    <property type="protein sequence ID" value="MDN0025193.1"/>
    <property type="molecule type" value="Genomic_DNA"/>
</dbReference>
<comment type="similarity">
    <text evidence="3">Belongs to the glycosyl hydrolase 130 family.</text>
</comment>
<comment type="caution">
    <text evidence="5">The sequence shown here is derived from an EMBL/GenBank/DDBJ whole genome shotgun (WGS) entry which is preliminary data.</text>
</comment>
<evidence type="ECO:0000256" key="3">
    <source>
        <dbReference type="ARBA" id="ARBA00024356"/>
    </source>
</evidence>
<dbReference type="SUPFAM" id="SSF75005">
    <property type="entry name" value="Arabinanase/levansucrase/invertase"/>
    <property type="match status" value="1"/>
</dbReference>
<name>A0AAW7JP96_9BACT</name>
<evidence type="ECO:0000313" key="6">
    <source>
        <dbReference type="Proteomes" id="UP001168478"/>
    </source>
</evidence>
<keyword evidence="5" id="KW-0378">Hydrolase</keyword>
<evidence type="ECO:0000256" key="2">
    <source>
        <dbReference type="ARBA" id="ARBA00022679"/>
    </source>
</evidence>
<dbReference type="Proteomes" id="UP001168478">
    <property type="component" value="Unassembled WGS sequence"/>
</dbReference>
<reference evidence="5" key="2">
    <citation type="submission" date="2023-08" db="EMBL/GenBank/DDBJ databases">
        <title>Identification and characterization of horizontal gene transfer across gut microbiota members of farm animals based on homology search.</title>
        <authorList>
            <person name="Schwarzerova J."/>
            <person name="Nykrynova M."/>
            <person name="Jureckova K."/>
            <person name="Cejkova D."/>
            <person name="Rychlik I."/>
        </authorList>
    </citation>
    <scope>NUCLEOTIDE SEQUENCE</scope>
    <source>
        <strain evidence="5">ET15</strain>
    </source>
</reference>
<dbReference type="AlphaFoldDB" id="A0AAW7JP96"/>
<evidence type="ECO:0000313" key="5">
    <source>
        <dbReference type="EMBL" id="MDN0025193.1"/>
    </source>
</evidence>
<dbReference type="CDD" id="cd18610">
    <property type="entry name" value="GH130_BT3780-like"/>
    <property type="match status" value="1"/>
</dbReference>
<gene>
    <name evidence="5" type="ORF">QVN84_06610</name>
</gene>
<organism evidence="5 6">
    <name type="scientific">Leyella lascolaii</name>
    <dbReference type="NCBI Taxonomy" id="1776379"/>
    <lineage>
        <taxon>Bacteria</taxon>
        <taxon>Pseudomonadati</taxon>
        <taxon>Bacteroidota</taxon>
        <taxon>Bacteroidia</taxon>
        <taxon>Bacteroidales</taxon>
        <taxon>Prevotellaceae</taxon>
        <taxon>Leyella</taxon>
    </lineage>
</organism>
<dbReference type="PANTHER" id="PTHR34106">
    <property type="entry name" value="GLYCOSIDASE"/>
    <property type="match status" value="1"/>
</dbReference>
<proteinExistence type="inferred from homology"/>
<dbReference type="InterPro" id="IPR007184">
    <property type="entry name" value="Mannoside_phosphorylase"/>
</dbReference>
<feature type="signal peptide" evidence="4">
    <location>
        <begin position="1"/>
        <end position="20"/>
    </location>
</feature>
<reference evidence="5" key="1">
    <citation type="submission" date="2023-06" db="EMBL/GenBank/DDBJ databases">
        <authorList>
            <person name="Zeman M."/>
            <person name="Kubasova T."/>
            <person name="Jahodarova E."/>
            <person name="Nykrynova M."/>
            <person name="Rychlik I."/>
        </authorList>
    </citation>
    <scope>NUCLEOTIDE SEQUENCE</scope>
    <source>
        <strain evidence="5">ET15</strain>
    </source>
</reference>
<evidence type="ECO:0000256" key="1">
    <source>
        <dbReference type="ARBA" id="ARBA00022676"/>
    </source>
</evidence>
<dbReference type="PANTHER" id="PTHR34106:SF5">
    <property type="entry name" value="GLYCOSIDASE"/>
    <property type="match status" value="1"/>
</dbReference>
<evidence type="ECO:0000256" key="4">
    <source>
        <dbReference type="SAM" id="SignalP"/>
    </source>
</evidence>
<keyword evidence="4" id="KW-0732">Signal</keyword>
<dbReference type="GO" id="GO:0016787">
    <property type="term" value="F:hydrolase activity"/>
    <property type="evidence" value="ECO:0007669"/>
    <property type="project" value="UniProtKB-KW"/>
</dbReference>
<dbReference type="Pfam" id="PF04041">
    <property type="entry name" value="Glyco_hydro_130"/>
    <property type="match status" value="1"/>
</dbReference>
<keyword evidence="2" id="KW-0808">Transferase</keyword>
<dbReference type="Gene3D" id="2.115.10.20">
    <property type="entry name" value="Glycosyl hydrolase domain, family 43"/>
    <property type="match status" value="1"/>
</dbReference>
<protein>
    <submittedName>
        <fullName evidence="5">Glycoside hydrolase family 130 protein</fullName>
    </submittedName>
</protein>
<keyword evidence="1" id="KW-0328">Glycosyltransferase</keyword>
<dbReference type="RefSeq" id="WP_289836517.1">
    <property type="nucleotide sequence ID" value="NZ_JAUEIF010000004.1"/>
</dbReference>